<organism evidence="1 2">
    <name type="scientific">Clostridium diolis</name>
    <dbReference type="NCBI Taxonomy" id="223919"/>
    <lineage>
        <taxon>Bacteria</taxon>
        <taxon>Bacillati</taxon>
        <taxon>Bacillota</taxon>
        <taxon>Clostridia</taxon>
        <taxon>Eubacteriales</taxon>
        <taxon>Clostridiaceae</taxon>
        <taxon>Clostridium</taxon>
    </lineage>
</organism>
<proteinExistence type="predicted"/>
<dbReference type="Proteomes" id="UP000325212">
    <property type="component" value="Unassembled WGS sequence"/>
</dbReference>
<accession>A0AAV3W2T0</accession>
<protein>
    <submittedName>
        <fullName evidence="1">Uncharacterized protein</fullName>
    </submittedName>
</protein>
<dbReference type="RefSeq" id="WP_023976093.1">
    <property type="nucleotide sequence ID" value="NZ_CP043998.1"/>
</dbReference>
<evidence type="ECO:0000313" key="2">
    <source>
        <dbReference type="Proteomes" id="UP000325212"/>
    </source>
</evidence>
<evidence type="ECO:0000313" key="1">
    <source>
        <dbReference type="EMBL" id="GEA31284.1"/>
    </source>
</evidence>
<keyword evidence="2" id="KW-1185">Reference proteome</keyword>
<dbReference type="EMBL" id="BJLA01000006">
    <property type="protein sequence ID" value="GEA31284.1"/>
    <property type="molecule type" value="Genomic_DNA"/>
</dbReference>
<gene>
    <name evidence="1" type="ORF">CDIOL_22070</name>
</gene>
<reference evidence="1 2" key="1">
    <citation type="submission" date="2019-06" db="EMBL/GenBank/DDBJ databases">
        <title>Draft genome sequence of Clostridium diolis DSM 15410.</title>
        <authorList>
            <person name="Kobayashi H."/>
            <person name="Tanizawa Y."/>
            <person name="Tohno M."/>
        </authorList>
    </citation>
    <scope>NUCLEOTIDE SEQUENCE [LARGE SCALE GENOMIC DNA]</scope>
    <source>
        <strain evidence="1 2">DSM 15410</strain>
    </source>
</reference>
<name>A0AAV3W2T0_9CLOT</name>
<sequence>MYIEEDFGKYEIKQILCSFFRKDGSCEIKACKPESCKRYRFTDRPESIISLINIIESTSVCYVVFEMIEILKKEYGFKRRK</sequence>
<dbReference type="AlphaFoldDB" id="A0AAV3W2T0"/>
<comment type="caution">
    <text evidence="1">The sequence shown here is derived from an EMBL/GenBank/DDBJ whole genome shotgun (WGS) entry which is preliminary data.</text>
</comment>